<comment type="similarity">
    <text evidence="8">Belongs to the bacterial reverse transcriptase family.</text>
</comment>
<feature type="region of interest" description="Disordered" evidence="10">
    <location>
        <begin position="1"/>
        <end position="27"/>
    </location>
</feature>
<gene>
    <name evidence="12" type="ORF">SAMN04488082_10459</name>
</gene>
<evidence type="ECO:0000256" key="1">
    <source>
        <dbReference type="ARBA" id="ARBA00012493"/>
    </source>
</evidence>
<keyword evidence="5" id="KW-0460">Magnesium</keyword>
<evidence type="ECO:0000256" key="10">
    <source>
        <dbReference type="SAM" id="MobiDB-lite"/>
    </source>
</evidence>
<feature type="domain" description="Reverse transcriptase" evidence="11">
    <location>
        <begin position="89"/>
        <end position="315"/>
    </location>
</feature>
<evidence type="ECO:0000259" key="11">
    <source>
        <dbReference type="PROSITE" id="PS50878"/>
    </source>
</evidence>
<dbReference type="NCBIfam" id="TIGR04416">
    <property type="entry name" value="group_II_RT_mat"/>
    <property type="match status" value="1"/>
</dbReference>
<keyword evidence="6 12" id="KW-0695">RNA-directed DNA polymerase</keyword>
<keyword evidence="13" id="KW-1185">Reference proteome</keyword>
<protein>
    <recommendedName>
        <fullName evidence="1">RNA-directed DNA polymerase</fullName>
        <ecNumber evidence="1">2.7.7.49</ecNumber>
    </recommendedName>
</protein>
<dbReference type="EMBL" id="FORX01000004">
    <property type="protein sequence ID" value="SFJ54815.1"/>
    <property type="molecule type" value="Genomic_DNA"/>
</dbReference>
<dbReference type="GO" id="GO:0003723">
    <property type="term" value="F:RNA binding"/>
    <property type="evidence" value="ECO:0007669"/>
    <property type="project" value="InterPro"/>
</dbReference>
<name>A0A1I3S7Z5_9BACT</name>
<dbReference type="InterPro" id="IPR013597">
    <property type="entry name" value="Mat_intron_G2"/>
</dbReference>
<dbReference type="AlphaFoldDB" id="A0A1I3S7Z5"/>
<keyword evidence="4" id="KW-0479">Metal-binding</keyword>
<dbReference type="InterPro" id="IPR000123">
    <property type="entry name" value="Reverse_transcriptase_msDNA"/>
</dbReference>
<evidence type="ECO:0000256" key="7">
    <source>
        <dbReference type="ARBA" id="ARBA00023118"/>
    </source>
</evidence>
<reference evidence="13" key="1">
    <citation type="submission" date="2016-10" db="EMBL/GenBank/DDBJ databases">
        <authorList>
            <person name="Varghese N."/>
            <person name="Submissions S."/>
        </authorList>
    </citation>
    <scope>NUCLEOTIDE SEQUENCE [LARGE SCALE GENOMIC DNA]</scope>
    <source>
        <strain evidence="13">DSM 5918</strain>
    </source>
</reference>
<dbReference type="InterPro" id="IPR000477">
    <property type="entry name" value="RT_dom"/>
</dbReference>
<evidence type="ECO:0000256" key="3">
    <source>
        <dbReference type="ARBA" id="ARBA00022695"/>
    </source>
</evidence>
<evidence type="ECO:0000256" key="2">
    <source>
        <dbReference type="ARBA" id="ARBA00022679"/>
    </source>
</evidence>
<dbReference type="Proteomes" id="UP000198635">
    <property type="component" value="Unassembled WGS sequence"/>
</dbReference>
<evidence type="ECO:0000256" key="5">
    <source>
        <dbReference type="ARBA" id="ARBA00022842"/>
    </source>
</evidence>
<evidence type="ECO:0000256" key="6">
    <source>
        <dbReference type="ARBA" id="ARBA00022918"/>
    </source>
</evidence>
<dbReference type="SUPFAM" id="SSF56672">
    <property type="entry name" value="DNA/RNA polymerases"/>
    <property type="match status" value="1"/>
</dbReference>
<dbReference type="Pfam" id="PF08388">
    <property type="entry name" value="GIIM"/>
    <property type="match status" value="1"/>
</dbReference>
<dbReference type="InterPro" id="IPR043502">
    <property type="entry name" value="DNA/RNA_pol_sf"/>
</dbReference>
<comment type="catalytic activity">
    <reaction evidence="9">
        <text>DNA(n) + a 2'-deoxyribonucleoside 5'-triphosphate = DNA(n+1) + diphosphate</text>
        <dbReference type="Rhea" id="RHEA:22508"/>
        <dbReference type="Rhea" id="RHEA-COMP:17339"/>
        <dbReference type="Rhea" id="RHEA-COMP:17340"/>
        <dbReference type="ChEBI" id="CHEBI:33019"/>
        <dbReference type="ChEBI" id="CHEBI:61560"/>
        <dbReference type="ChEBI" id="CHEBI:173112"/>
        <dbReference type="EC" id="2.7.7.49"/>
    </reaction>
</comment>
<dbReference type="Pfam" id="PF00078">
    <property type="entry name" value="RVT_1"/>
    <property type="match status" value="1"/>
</dbReference>
<dbReference type="PROSITE" id="PS50878">
    <property type="entry name" value="RT_POL"/>
    <property type="match status" value="1"/>
</dbReference>
<proteinExistence type="inferred from homology"/>
<sequence>MTSSSAEGQRHSAAMTEGRGRNPREQVRGAYGVTGRMGLSWPKAMDVMEAVVERENMRTAAKRVRSNKGVPGVDGMRVEDVWGYYGPHIEKSLLDGSYEPQPVLGVEIPKPGGGTRQLGIPTAMDRLVQQALHQVLTPIFNPGFSDSSYGFRPGRSAHQAVLRAREHVAAGKRFVVDMDLEKFFDRVNHDVLMARVRRKVGDKRVLGLIRRFLQAGLMTGGMCSQRSEGTPQGGPLSPLLSNILLDDLDKELERRGHAFCRYADDCNIYVRTRRSGERVMASVSRYLQTRLKLQVNAAKSAVDRPWNRKFLGYSMTFHKQPRLKVAPAVVARLKDSVREECRKGRGRSLQKVIDLLSLKLRGWVNYFKLAEVKNVFEELDGWVRRRLRLILWRQWKRSYTRAGKLMQRGLSEERSWKSATNGHGPWWNSGASHMNEALPRKYFDKLGLVSLLDHYRKLQCVT</sequence>
<dbReference type="InterPro" id="IPR030931">
    <property type="entry name" value="Group_II_RT_mat"/>
</dbReference>
<keyword evidence="3" id="KW-0548">Nucleotidyltransferase</keyword>
<dbReference type="STRING" id="52560.SAMN04488082_10459"/>
<accession>A0A1I3S7Z5</accession>
<dbReference type="InterPro" id="IPR051083">
    <property type="entry name" value="GrpII_Intron_Splice-Mob/Def"/>
</dbReference>
<dbReference type="CDD" id="cd01651">
    <property type="entry name" value="RT_G2_intron"/>
    <property type="match status" value="1"/>
</dbReference>
<dbReference type="GO" id="GO:0003964">
    <property type="term" value="F:RNA-directed DNA polymerase activity"/>
    <property type="evidence" value="ECO:0007669"/>
    <property type="project" value="UniProtKB-KW"/>
</dbReference>
<dbReference type="PRINTS" id="PR00866">
    <property type="entry name" value="RNADNAPOLMS"/>
</dbReference>
<organism evidence="12 13">
    <name type="scientific">Desulfomicrobium apsheronum</name>
    <dbReference type="NCBI Taxonomy" id="52560"/>
    <lineage>
        <taxon>Bacteria</taxon>
        <taxon>Pseudomonadati</taxon>
        <taxon>Thermodesulfobacteriota</taxon>
        <taxon>Desulfovibrionia</taxon>
        <taxon>Desulfovibrionales</taxon>
        <taxon>Desulfomicrobiaceae</taxon>
        <taxon>Desulfomicrobium</taxon>
    </lineage>
</organism>
<dbReference type="GO" id="GO:0051607">
    <property type="term" value="P:defense response to virus"/>
    <property type="evidence" value="ECO:0007669"/>
    <property type="project" value="UniProtKB-KW"/>
</dbReference>
<feature type="compositionally biased region" description="Basic and acidic residues" evidence="10">
    <location>
        <begin position="18"/>
        <end position="27"/>
    </location>
</feature>
<keyword evidence="2" id="KW-0808">Transferase</keyword>
<dbReference type="PANTHER" id="PTHR34047:SF8">
    <property type="entry name" value="PROTEIN YKFC"/>
    <property type="match status" value="1"/>
</dbReference>
<dbReference type="PANTHER" id="PTHR34047">
    <property type="entry name" value="NUCLEAR INTRON MATURASE 1, MITOCHONDRIAL-RELATED"/>
    <property type="match status" value="1"/>
</dbReference>
<keyword evidence="7" id="KW-0051">Antiviral defense</keyword>
<dbReference type="OrthoDB" id="5366084at2"/>
<evidence type="ECO:0000256" key="9">
    <source>
        <dbReference type="ARBA" id="ARBA00048173"/>
    </source>
</evidence>
<dbReference type="EC" id="2.7.7.49" evidence="1"/>
<dbReference type="GO" id="GO:0046872">
    <property type="term" value="F:metal ion binding"/>
    <property type="evidence" value="ECO:0007669"/>
    <property type="project" value="UniProtKB-KW"/>
</dbReference>
<evidence type="ECO:0000313" key="12">
    <source>
        <dbReference type="EMBL" id="SFJ54815.1"/>
    </source>
</evidence>
<evidence type="ECO:0000256" key="4">
    <source>
        <dbReference type="ARBA" id="ARBA00022723"/>
    </source>
</evidence>
<evidence type="ECO:0000313" key="13">
    <source>
        <dbReference type="Proteomes" id="UP000198635"/>
    </source>
</evidence>
<evidence type="ECO:0000256" key="8">
    <source>
        <dbReference type="ARBA" id="ARBA00034120"/>
    </source>
</evidence>